<proteinExistence type="predicted"/>
<dbReference type="EMBL" id="CP061379">
    <property type="protein sequence ID" value="QPF95353.1"/>
    <property type="molecule type" value="Genomic_DNA"/>
</dbReference>
<evidence type="ECO:0000256" key="1">
    <source>
        <dbReference type="SAM" id="SignalP"/>
    </source>
</evidence>
<accession>A0A7S9H351</accession>
<protein>
    <submittedName>
        <fullName evidence="2">Uncharacterized protein</fullName>
    </submittedName>
</protein>
<gene>
    <name evidence="2" type="ORF">IC761_29860</name>
</gene>
<reference evidence="2 3" key="1">
    <citation type="submission" date="2020-09" db="EMBL/GenBank/DDBJ databases">
        <title>Complete genomes of bradyrhizobia occurring on native shrubby legumes in Australia.</title>
        <authorList>
            <person name="Lafay B."/>
        </authorList>
    </citation>
    <scope>NUCLEOTIDE SEQUENCE [LARGE SCALE GENOMIC DNA]</scope>
    <source>
        <strain evidence="2 3">BDV5040</strain>
    </source>
</reference>
<sequence length="325" mass="35040">MRFGLRFLIGGVLGVTIAAWPAAGAFAVDQPPDIPAWLKSHVGDGEGQIASVVLQRARALYLRKVAAGVVKNPCYFAMDATRPSDGGLGKRFYEICEADRSFRAMSAGHGSGRNIKGALNFVNGKECAKNFGNALDSNLTTGGAYVTAETKTSFKGYFRNAAKREAILMRSFVQFDGEGETANARERAIGGHPAIVLKGIHYRSMARSPYANVNGCVPVGTLVDYASGRSNGCTSWSLSDAEQIIPLLGEPATVYIYPESQDIKAVEQAVSARRSFSSNGPYWNALCLKRIGTPKFWSREVLEPILARYHQDPEPAASPVPTCKP</sequence>
<evidence type="ECO:0000313" key="3">
    <source>
        <dbReference type="Proteomes" id="UP000594621"/>
    </source>
</evidence>
<evidence type="ECO:0000313" key="2">
    <source>
        <dbReference type="EMBL" id="QPF95353.1"/>
    </source>
</evidence>
<dbReference type="Proteomes" id="UP000594621">
    <property type="component" value="Chromosome"/>
</dbReference>
<dbReference type="KEGG" id="bcou:IC761_29860"/>
<feature type="chain" id="PRO_5032455002" evidence="1">
    <location>
        <begin position="28"/>
        <end position="325"/>
    </location>
</feature>
<dbReference type="AlphaFoldDB" id="A0A7S9H351"/>
<organism evidence="2 3">
    <name type="scientific">Bradyrhizobium commune</name>
    <dbReference type="NCBI Taxonomy" id="83627"/>
    <lineage>
        <taxon>Bacteria</taxon>
        <taxon>Pseudomonadati</taxon>
        <taxon>Pseudomonadota</taxon>
        <taxon>Alphaproteobacteria</taxon>
        <taxon>Hyphomicrobiales</taxon>
        <taxon>Nitrobacteraceae</taxon>
        <taxon>Bradyrhizobium</taxon>
    </lineage>
</organism>
<keyword evidence="3" id="KW-1185">Reference proteome</keyword>
<keyword evidence="1" id="KW-0732">Signal</keyword>
<name>A0A7S9H351_9BRAD</name>
<feature type="signal peptide" evidence="1">
    <location>
        <begin position="1"/>
        <end position="27"/>
    </location>
</feature>